<dbReference type="OrthoDB" id="10001926at2759"/>
<evidence type="ECO:0000313" key="7">
    <source>
        <dbReference type="EMBL" id="KAF7268582.1"/>
    </source>
</evidence>
<comment type="function">
    <text evidence="4">Peptidoglycan-recognition protein probably involved in innate immunity by binding to peptidoglycans (PGN) of bacteria and activating the prophenoloxidase (proPO) cascade immune response. Binds to 1,3-beta-D-glucan and PGN.</text>
</comment>
<dbReference type="InterPro" id="IPR036505">
    <property type="entry name" value="Amidase/PGRP_sf"/>
</dbReference>
<evidence type="ECO:0000256" key="5">
    <source>
        <dbReference type="SAM" id="Phobius"/>
    </source>
</evidence>
<keyword evidence="5" id="KW-0472">Membrane</keyword>
<dbReference type="AlphaFoldDB" id="A0A834HXC3"/>
<keyword evidence="5" id="KW-0812">Transmembrane</keyword>
<dbReference type="GO" id="GO:0009253">
    <property type="term" value="P:peptidoglycan catabolic process"/>
    <property type="evidence" value="ECO:0007669"/>
    <property type="project" value="InterPro"/>
</dbReference>
<keyword evidence="5" id="KW-1133">Transmembrane helix</keyword>
<keyword evidence="3" id="KW-0391">Immunity</keyword>
<dbReference type="Proteomes" id="UP000625711">
    <property type="component" value="Unassembled WGS sequence"/>
</dbReference>
<comment type="similarity">
    <text evidence="1">Belongs to the N-acetylmuramoyl-L-alanine amidase 2 family.</text>
</comment>
<dbReference type="InterPro" id="IPR015510">
    <property type="entry name" value="PGRP"/>
</dbReference>
<protein>
    <recommendedName>
        <fullName evidence="6">Peptidoglycan recognition protein family domain-containing protein</fullName>
    </recommendedName>
</protein>
<dbReference type="FunFam" id="3.40.80.10:FF:000001">
    <property type="entry name" value="Peptidoglycan recognition protein 1"/>
    <property type="match status" value="1"/>
</dbReference>
<evidence type="ECO:0000256" key="2">
    <source>
        <dbReference type="ARBA" id="ARBA00022588"/>
    </source>
</evidence>
<evidence type="ECO:0000256" key="4">
    <source>
        <dbReference type="ARBA" id="ARBA00057187"/>
    </source>
</evidence>
<dbReference type="PANTHER" id="PTHR11022">
    <property type="entry name" value="PEPTIDOGLYCAN RECOGNITION PROTEIN"/>
    <property type="match status" value="1"/>
</dbReference>
<dbReference type="InterPro" id="IPR006619">
    <property type="entry name" value="PGRP_domain_met/bac"/>
</dbReference>
<accession>A0A834HXC3</accession>
<dbReference type="GO" id="GO:0045087">
    <property type="term" value="P:innate immune response"/>
    <property type="evidence" value="ECO:0007669"/>
    <property type="project" value="UniProtKB-KW"/>
</dbReference>
<dbReference type="SUPFAM" id="SSF55846">
    <property type="entry name" value="N-acetylmuramoyl-L-alanine amidase-like"/>
    <property type="match status" value="1"/>
</dbReference>
<evidence type="ECO:0000256" key="3">
    <source>
        <dbReference type="ARBA" id="ARBA00022859"/>
    </source>
</evidence>
<dbReference type="PANTHER" id="PTHR11022:SF41">
    <property type="entry name" value="PEPTIDOGLYCAN-RECOGNITION PROTEIN LC-RELATED"/>
    <property type="match status" value="1"/>
</dbReference>
<organism evidence="7 8">
    <name type="scientific">Rhynchophorus ferrugineus</name>
    <name type="common">Red palm weevil</name>
    <name type="synonym">Curculio ferrugineus</name>
    <dbReference type="NCBI Taxonomy" id="354439"/>
    <lineage>
        <taxon>Eukaryota</taxon>
        <taxon>Metazoa</taxon>
        <taxon>Ecdysozoa</taxon>
        <taxon>Arthropoda</taxon>
        <taxon>Hexapoda</taxon>
        <taxon>Insecta</taxon>
        <taxon>Pterygota</taxon>
        <taxon>Neoptera</taxon>
        <taxon>Endopterygota</taxon>
        <taxon>Coleoptera</taxon>
        <taxon>Polyphaga</taxon>
        <taxon>Cucujiformia</taxon>
        <taxon>Curculionidae</taxon>
        <taxon>Dryophthorinae</taxon>
        <taxon>Rhynchophorus</taxon>
    </lineage>
</organism>
<dbReference type="GO" id="GO:0008745">
    <property type="term" value="F:N-acetylmuramoyl-L-alanine amidase activity"/>
    <property type="evidence" value="ECO:0007669"/>
    <property type="project" value="InterPro"/>
</dbReference>
<name>A0A834HXC3_RHYFE</name>
<proteinExistence type="inferred from homology"/>
<dbReference type="Gene3D" id="3.40.80.10">
    <property type="entry name" value="Peptidoglycan recognition protein-like"/>
    <property type="match status" value="1"/>
</dbReference>
<evidence type="ECO:0000259" key="6">
    <source>
        <dbReference type="SMART" id="SM00701"/>
    </source>
</evidence>
<reference evidence="7" key="1">
    <citation type="submission" date="2020-08" db="EMBL/GenBank/DDBJ databases">
        <title>Genome sequencing and assembly of the red palm weevil Rhynchophorus ferrugineus.</title>
        <authorList>
            <person name="Dias G.B."/>
            <person name="Bergman C.M."/>
            <person name="Manee M."/>
        </authorList>
    </citation>
    <scope>NUCLEOTIDE SEQUENCE</scope>
    <source>
        <strain evidence="7">AA-2017</strain>
        <tissue evidence="7">Whole larva</tissue>
    </source>
</reference>
<keyword evidence="2" id="KW-0399">Innate immunity</keyword>
<keyword evidence="8" id="KW-1185">Reference proteome</keyword>
<dbReference type="EMBL" id="JAACXV010014319">
    <property type="protein sequence ID" value="KAF7268582.1"/>
    <property type="molecule type" value="Genomic_DNA"/>
</dbReference>
<sequence length="363" mass="40603">MTLIDPNPNNEICLRNKSDTELNQQFCWPPRQDDQNQLALAECPLGDGVLQNVGCGEATDTLPYFGNVSIENSTDVHIGDKNIYHGAVTIKQIVYASLPEPISKELEQSPVSYCRDGLGSHQKLDNVTLPNNTSVPFRPDSRTGKGVIWLRDTLKTRPRETAGCCILVLLIFVVALVTSMLLTKPSDITINSQKNNTKLRITSRGEWVSQPPVRPIKNLTTPVPYVVIYHTATDNCTSHAKCVYRVRFLQSFFIESMSFHDIGYNFLVGGDGAIYEGRGWTTEGGYVDEYDRPSISIAFIGTFTHAKPPELQVLICQRLIELGLKLGYINKDYKLIVSKRLTENSRTALVEEVKTWPHWAGNS</sequence>
<comment type="caution">
    <text evidence="7">The sequence shown here is derived from an EMBL/GenBank/DDBJ whole genome shotgun (WGS) entry which is preliminary data.</text>
</comment>
<evidence type="ECO:0000256" key="1">
    <source>
        <dbReference type="ARBA" id="ARBA00007553"/>
    </source>
</evidence>
<evidence type="ECO:0000313" key="8">
    <source>
        <dbReference type="Proteomes" id="UP000625711"/>
    </source>
</evidence>
<dbReference type="SMART" id="SM00701">
    <property type="entry name" value="PGRP"/>
    <property type="match status" value="1"/>
</dbReference>
<dbReference type="GO" id="GO:0008270">
    <property type="term" value="F:zinc ion binding"/>
    <property type="evidence" value="ECO:0007669"/>
    <property type="project" value="InterPro"/>
</dbReference>
<feature type="transmembrane region" description="Helical" evidence="5">
    <location>
        <begin position="161"/>
        <end position="182"/>
    </location>
</feature>
<dbReference type="Pfam" id="PF01510">
    <property type="entry name" value="Amidase_2"/>
    <property type="match status" value="1"/>
</dbReference>
<feature type="domain" description="Peptidoglycan recognition protein family" evidence="6">
    <location>
        <begin position="199"/>
        <end position="342"/>
    </location>
</feature>
<gene>
    <name evidence="7" type="ORF">GWI33_018330</name>
</gene>
<dbReference type="InterPro" id="IPR002502">
    <property type="entry name" value="Amidase_domain"/>
</dbReference>
<dbReference type="CDD" id="cd06583">
    <property type="entry name" value="PGRP"/>
    <property type="match status" value="1"/>
</dbReference>